<dbReference type="AlphaFoldDB" id="A0A0K2SLW2"/>
<dbReference type="Proteomes" id="UP000065807">
    <property type="component" value="Chromosome"/>
</dbReference>
<name>A0A0K2SLW2_LIMPI</name>
<accession>A0A0K2SLW2</accession>
<gene>
    <name evidence="1" type="ORF">LIP_2270</name>
</gene>
<dbReference type="KEGG" id="lpil:LIP_2270"/>
<reference evidence="2" key="2">
    <citation type="journal article" date="2016" name="Int. J. Syst. Evol. Microbiol.">
        <title>Complete genome sequence and cell structure of Limnochorda pilosa, a Gram-negative spore-former within the phylum Firmicutes.</title>
        <authorList>
            <person name="Watanabe M."/>
            <person name="Kojima H."/>
            <person name="Fukui M."/>
        </authorList>
    </citation>
    <scope>NUCLEOTIDE SEQUENCE [LARGE SCALE GENOMIC DNA]</scope>
    <source>
        <strain evidence="2">HC45</strain>
    </source>
</reference>
<dbReference type="STRING" id="1555112.LIP_2270"/>
<protein>
    <submittedName>
        <fullName evidence="1">Uncharacterized protein</fullName>
    </submittedName>
</protein>
<evidence type="ECO:0000313" key="1">
    <source>
        <dbReference type="EMBL" id="BAS28111.1"/>
    </source>
</evidence>
<dbReference type="EMBL" id="AP014924">
    <property type="protein sequence ID" value="BAS28111.1"/>
    <property type="molecule type" value="Genomic_DNA"/>
</dbReference>
<proteinExistence type="predicted"/>
<evidence type="ECO:0000313" key="2">
    <source>
        <dbReference type="Proteomes" id="UP000065807"/>
    </source>
</evidence>
<organism evidence="1 2">
    <name type="scientific">Limnochorda pilosa</name>
    <dbReference type="NCBI Taxonomy" id="1555112"/>
    <lineage>
        <taxon>Bacteria</taxon>
        <taxon>Bacillati</taxon>
        <taxon>Bacillota</taxon>
        <taxon>Limnochordia</taxon>
        <taxon>Limnochordales</taxon>
        <taxon>Limnochordaceae</taxon>
        <taxon>Limnochorda</taxon>
    </lineage>
</organism>
<reference evidence="2" key="1">
    <citation type="submission" date="2015-07" db="EMBL/GenBank/DDBJ databases">
        <title>Complete genome sequence and phylogenetic analysis of Limnochorda pilosa.</title>
        <authorList>
            <person name="Watanabe M."/>
            <person name="Kojima H."/>
            <person name="Fukui M."/>
        </authorList>
    </citation>
    <scope>NUCLEOTIDE SEQUENCE [LARGE SCALE GENOMIC DNA]</scope>
    <source>
        <strain evidence="2">HC45</strain>
    </source>
</reference>
<keyword evidence="2" id="KW-1185">Reference proteome</keyword>
<sequence length="237" mass="26691">MASYYRTANATCGQILSESLQFDAYGRLYRAHSAIGDFERWIQAIGPSREAELLSDALREYQTALLALLQGQYTSAFAELRLFLELGLASVYYSAHIVELHLFSAGELDVNWSAFMDPETGIFSHTFARAFNGELLDHVADYRGLAVRVYRECSEYIHGNANVRRKLPRNLTFSGEHYVSWNDKADATRIVLLFALSLRWLRNLPVESVRQVEAHVQEELGNLPGIRSALGGSVEVL</sequence>